<dbReference type="AlphaFoldDB" id="A0A068T9N1"/>
<dbReference type="Proteomes" id="UP000028186">
    <property type="component" value="Chromosome I"/>
</dbReference>
<evidence type="ECO:0000256" key="1">
    <source>
        <dbReference type="SAM" id="SignalP"/>
    </source>
</evidence>
<protein>
    <submittedName>
        <fullName evidence="3">SH3 domain-containing protein</fullName>
    </submittedName>
</protein>
<dbReference type="HOGENOM" id="CLU_1260126_0_0_5"/>
<feature type="chain" id="PRO_5001656759" evidence="1">
    <location>
        <begin position="34"/>
        <end position="215"/>
    </location>
</feature>
<dbReference type="Gene3D" id="2.30.30.40">
    <property type="entry name" value="SH3 Domains"/>
    <property type="match status" value="1"/>
</dbReference>
<evidence type="ECO:0000313" key="4">
    <source>
        <dbReference type="Proteomes" id="UP000028186"/>
    </source>
</evidence>
<organism evidence="3 4">
    <name type="scientific">Neorhizobium galegae bv. officinalis bv. officinalis str. HAMBI 1141</name>
    <dbReference type="NCBI Taxonomy" id="1028801"/>
    <lineage>
        <taxon>Bacteria</taxon>
        <taxon>Pseudomonadati</taxon>
        <taxon>Pseudomonadota</taxon>
        <taxon>Alphaproteobacteria</taxon>
        <taxon>Hyphomicrobiales</taxon>
        <taxon>Rhizobiaceae</taxon>
        <taxon>Rhizobium/Agrobacterium group</taxon>
        <taxon>Neorhizobium</taxon>
    </lineage>
</organism>
<dbReference type="KEGG" id="ngl:RG1141_CH24920"/>
<accession>A0A068T9N1</accession>
<dbReference type="Pfam" id="PF06823">
    <property type="entry name" value="DUF1236"/>
    <property type="match status" value="1"/>
</dbReference>
<name>A0A068T9N1_NEOGA</name>
<keyword evidence="1" id="KW-0732">Signal</keyword>
<dbReference type="Pfam" id="PF08239">
    <property type="entry name" value="SH3_3"/>
    <property type="match status" value="1"/>
</dbReference>
<sequence>MTTWLKCPELKWRDLTWLGLGAVLSALALPAQAQMTATTASDIIVRSGPGQNYPEIGMATRGSPAMMDGCLKGSKWCRIDVNGMRGWVYAEYLTIRHNGSAVAVEEYRTQYEVPSVTYETTASVAPPAPVPGPGDILLGPVGAVEPVDPPETVISYIEEHPAEPVYVRNEVAIGATLPPGVVVRQVPDYDYDYVVVNDRPVLVDPGTRRIVHIYE</sequence>
<proteinExistence type="predicted"/>
<feature type="signal peptide" evidence="1">
    <location>
        <begin position="1"/>
        <end position="33"/>
    </location>
</feature>
<feature type="domain" description="SH3b" evidence="2">
    <location>
        <begin position="43"/>
        <end position="94"/>
    </location>
</feature>
<dbReference type="RefSeq" id="WP_051899771.1">
    <property type="nucleotide sequence ID" value="NZ_HG938355.1"/>
</dbReference>
<reference evidence="4" key="1">
    <citation type="journal article" date="2014" name="BMC Genomics">
        <title>Genome sequencing of two Neorhizobium galegae strains reveals a noeT gene responsible for the unusual acetylation of the nodulation factors.</title>
        <authorList>
            <person name="Osterman J."/>
            <person name="Marsh J."/>
            <person name="Laine P.K."/>
            <person name="Zeng Z."/>
            <person name="Alatalo E."/>
            <person name="Sullivan J.T."/>
            <person name="Young J.P."/>
            <person name="Thomas-Oates J."/>
            <person name="Paulin L."/>
            <person name="Lindstrom K."/>
        </authorList>
    </citation>
    <scope>NUCLEOTIDE SEQUENCE [LARGE SCALE GENOMIC DNA]</scope>
    <source>
        <strain evidence="4">HAMBI 1141</strain>
    </source>
</reference>
<evidence type="ECO:0000313" key="3">
    <source>
        <dbReference type="EMBL" id="CDN54829.1"/>
    </source>
</evidence>
<dbReference type="InterPro" id="IPR009642">
    <property type="entry name" value="DUF1236"/>
</dbReference>
<dbReference type="eggNOG" id="COG4991">
    <property type="taxonomic scope" value="Bacteria"/>
</dbReference>
<gene>
    <name evidence="3" type="ORF">RG1141_CH24920</name>
</gene>
<dbReference type="EMBL" id="HG938355">
    <property type="protein sequence ID" value="CDN54829.1"/>
    <property type="molecule type" value="Genomic_DNA"/>
</dbReference>
<dbReference type="InterPro" id="IPR003646">
    <property type="entry name" value="SH3-like_bac-type"/>
</dbReference>
<evidence type="ECO:0000259" key="2">
    <source>
        <dbReference type="Pfam" id="PF08239"/>
    </source>
</evidence>
<dbReference type="PATRIC" id="fig|1028801.3.peg.2533"/>